<dbReference type="PANTHER" id="PTHR30097">
    <property type="entry name" value="CATION EFFLUX SYSTEM PROTEIN CUSB"/>
    <property type="match status" value="1"/>
</dbReference>
<feature type="domain" description="CzcB-like C-terminal circularly permuted SH3-like" evidence="3">
    <location>
        <begin position="452"/>
        <end position="512"/>
    </location>
</feature>
<dbReference type="Gene3D" id="1.10.287.470">
    <property type="entry name" value="Helix hairpin bin"/>
    <property type="match status" value="1"/>
</dbReference>
<dbReference type="PANTHER" id="PTHR30097:SF15">
    <property type="entry name" value="CATION EFFLUX SYSTEM PROTEIN CUSB"/>
    <property type="match status" value="1"/>
</dbReference>
<sequence>MKKTILPGALFALLSLVSYGGDDDMNDFSDIVIADEHNNHDEHGHGHGDTTIAITHFSEATELFVEFPALVVGEESPFAAHLTRLDNFKPIASGSVTLTLRGGGVADEVFSVSAPSVAGIFRPMARPKYPVTRQVTLRLQGEKLDVVHELGEQTVYPSQAMALAEMEPQEEPKDAISYLKEQQWQVDFALAEATVGESRAAIQAIGTLRPRADGEVYLSATSAGHLQRRGNFPYPGMQVERGQLLAAITPRLGTGGDLATLKAAWDKASSEYQLAKRERSRLERLWKEKAIAQYRLHEAESAAAVAKAERDAAKRRYAQSTGGKQSGSGIPILAPISGLLARVDVAPGQYVHEGDALFHIVNIDRLWLEARIAEADIGALQQPSGAWFTLEGFEGSFNTFDLDGRLVALGGAIDPVTRTAPLIIEFKNPGQRLRVGMFAHVHLYTGHTAMGVRIPASAVFDDGGQDVVYVMLGGESFQRRIVRLGIRDGDQVQIKSGVAAGEHVVSRGAYLVRLASASPAEAGHGHAH</sequence>
<evidence type="ECO:0000256" key="1">
    <source>
        <dbReference type="ARBA" id="ARBA00022448"/>
    </source>
</evidence>
<dbReference type="GO" id="GO:0060003">
    <property type="term" value="P:copper ion export"/>
    <property type="evidence" value="ECO:0007669"/>
    <property type="project" value="TreeGrafter"/>
</dbReference>
<feature type="domain" description="CusB-like beta-barrel" evidence="2">
    <location>
        <begin position="366"/>
        <end position="444"/>
    </location>
</feature>
<evidence type="ECO:0000259" key="3">
    <source>
        <dbReference type="Pfam" id="PF25975"/>
    </source>
</evidence>
<dbReference type="Gene3D" id="2.40.420.20">
    <property type="match status" value="1"/>
</dbReference>
<proteinExistence type="predicted"/>
<name>A0A3B1BG14_9ZZZZ</name>
<evidence type="ECO:0000259" key="2">
    <source>
        <dbReference type="Pfam" id="PF25954"/>
    </source>
</evidence>
<dbReference type="Pfam" id="PF25975">
    <property type="entry name" value="CzcB_C"/>
    <property type="match status" value="1"/>
</dbReference>
<dbReference type="Gene3D" id="2.40.50.100">
    <property type="match status" value="1"/>
</dbReference>
<dbReference type="GO" id="GO:0016020">
    <property type="term" value="C:membrane"/>
    <property type="evidence" value="ECO:0007669"/>
    <property type="project" value="InterPro"/>
</dbReference>
<keyword evidence="1" id="KW-0813">Transport</keyword>
<organism evidence="4">
    <name type="scientific">hydrothermal vent metagenome</name>
    <dbReference type="NCBI Taxonomy" id="652676"/>
    <lineage>
        <taxon>unclassified sequences</taxon>
        <taxon>metagenomes</taxon>
        <taxon>ecological metagenomes</taxon>
    </lineage>
</organism>
<dbReference type="GO" id="GO:0022857">
    <property type="term" value="F:transmembrane transporter activity"/>
    <property type="evidence" value="ECO:0007669"/>
    <property type="project" value="InterPro"/>
</dbReference>
<dbReference type="InterPro" id="IPR006143">
    <property type="entry name" value="RND_pump_MFP"/>
</dbReference>
<dbReference type="Gene3D" id="2.40.30.170">
    <property type="match status" value="1"/>
</dbReference>
<dbReference type="SUPFAM" id="SSF111369">
    <property type="entry name" value="HlyD-like secretion proteins"/>
    <property type="match status" value="1"/>
</dbReference>
<accession>A0A3B1BG14</accession>
<dbReference type="AlphaFoldDB" id="A0A3B1BG14"/>
<dbReference type="InterPro" id="IPR051909">
    <property type="entry name" value="MFP_Cation_Efflux"/>
</dbReference>
<protein>
    <submittedName>
        <fullName evidence="4">Probable Co/Zn/Cd efflux system membrane fusion protein</fullName>
    </submittedName>
</protein>
<dbReference type="GO" id="GO:0015679">
    <property type="term" value="P:plasma membrane copper ion transport"/>
    <property type="evidence" value="ECO:0007669"/>
    <property type="project" value="TreeGrafter"/>
</dbReference>
<dbReference type="Pfam" id="PF25954">
    <property type="entry name" value="Beta-barrel_RND_2"/>
    <property type="match status" value="1"/>
</dbReference>
<dbReference type="InterPro" id="IPR058649">
    <property type="entry name" value="CzcB_C"/>
</dbReference>
<dbReference type="EMBL" id="UOFX01000070">
    <property type="protein sequence ID" value="VAX10328.1"/>
    <property type="molecule type" value="Genomic_DNA"/>
</dbReference>
<dbReference type="GO" id="GO:0046914">
    <property type="term" value="F:transition metal ion binding"/>
    <property type="evidence" value="ECO:0007669"/>
    <property type="project" value="TreeGrafter"/>
</dbReference>
<evidence type="ECO:0000313" key="4">
    <source>
        <dbReference type="EMBL" id="VAX10328.1"/>
    </source>
</evidence>
<dbReference type="NCBIfam" id="TIGR01730">
    <property type="entry name" value="RND_mfp"/>
    <property type="match status" value="1"/>
</dbReference>
<dbReference type="GO" id="GO:0030288">
    <property type="term" value="C:outer membrane-bounded periplasmic space"/>
    <property type="evidence" value="ECO:0007669"/>
    <property type="project" value="TreeGrafter"/>
</dbReference>
<reference evidence="4" key="1">
    <citation type="submission" date="2018-06" db="EMBL/GenBank/DDBJ databases">
        <authorList>
            <person name="Zhirakovskaya E."/>
        </authorList>
    </citation>
    <scope>NUCLEOTIDE SEQUENCE</scope>
</reference>
<gene>
    <name evidence="4" type="ORF">MNBD_GAMMA26-1499</name>
</gene>
<dbReference type="InterPro" id="IPR058792">
    <property type="entry name" value="Beta-barrel_RND_2"/>
</dbReference>